<evidence type="ECO:0000256" key="3">
    <source>
        <dbReference type="ARBA" id="ARBA00022771"/>
    </source>
</evidence>
<feature type="domain" description="C2H2-type" evidence="7">
    <location>
        <begin position="125"/>
        <end position="153"/>
    </location>
</feature>
<keyword evidence="3 5" id="KW-0863">Zinc-finger</keyword>
<dbReference type="Pfam" id="PF00096">
    <property type="entry name" value="zf-C2H2"/>
    <property type="match status" value="2"/>
</dbReference>
<dbReference type="InterPro" id="IPR036236">
    <property type="entry name" value="Znf_C2H2_sf"/>
</dbReference>
<feature type="region of interest" description="Disordered" evidence="6">
    <location>
        <begin position="434"/>
        <end position="456"/>
    </location>
</feature>
<keyword evidence="9" id="KW-1185">Reference proteome</keyword>
<evidence type="ECO:0000313" key="8">
    <source>
        <dbReference type="EMBL" id="CAH0549861.1"/>
    </source>
</evidence>
<dbReference type="GO" id="GO:0005634">
    <property type="term" value="C:nucleus"/>
    <property type="evidence" value="ECO:0007669"/>
    <property type="project" value="TreeGrafter"/>
</dbReference>
<dbReference type="GO" id="GO:0045944">
    <property type="term" value="P:positive regulation of transcription by RNA polymerase II"/>
    <property type="evidence" value="ECO:0007669"/>
    <property type="project" value="TreeGrafter"/>
</dbReference>
<proteinExistence type="predicted"/>
<dbReference type="SMART" id="SM00355">
    <property type="entry name" value="ZnF_C2H2"/>
    <property type="match status" value="13"/>
</dbReference>
<evidence type="ECO:0000313" key="9">
    <source>
        <dbReference type="Proteomes" id="UP001154078"/>
    </source>
</evidence>
<accession>A0A9P0AW98</accession>
<feature type="domain" description="C2H2-type" evidence="7">
    <location>
        <begin position="156"/>
        <end position="178"/>
    </location>
</feature>
<feature type="domain" description="C2H2-type" evidence="7">
    <location>
        <begin position="255"/>
        <end position="282"/>
    </location>
</feature>
<dbReference type="Pfam" id="PF13909">
    <property type="entry name" value="zf-H2C2_5"/>
    <property type="match status" value="1"/>
</dbReference>
<keyword evidence="1" id="KW-0479">Metal-binding</keyword>
<dbReference type="AlphaFoldDB" id="A0A9P0AW98"/>
<dbReference type="Gene3D" id="3.30.160.60">
    <property type="entry name" value="Classic Zinc Finger"/>
    <property type="match status" value="5"/>
</dbReference>
<feature type="compositionally biased region" description="Basic and acidic residues" evidence="6">
    <location>
        <begin position="8"/>
        <end position="24"/>
    </location>
</feature>
<evidence type="ECO:0000256" key="5">
    <source>
        <dbReference type="PROSITE-ProRule" id="PRU00042"/>
    </source>
</evidence>
<dbReference type="OrthoDB" id="3561125at2759"/>
<feature type="region of interest" description="Disordered" evidence="6">
    <location>
        <begin position="1"/>
        <end position="24"/>
    </location>
</feature>
<dbReference type="EMBL" id="OV121142">
    <property type="protein sequence ID" value="CAH0549861.1"/>
    <property type="molecule type" value="Genomic_DNA"/>
</dbReference>
<dbReference type="PANTHER" id="PTHR24403">
    <property type="entry name" value="ZINC FINGER PROTEIN"/>
    <property type="match status" value="1"/>
</dbReference>
<dbReference type="PANTHER" id="PTHR24403:SF67">
    <property type="entry name" value="FI01116P-RELATED"/>
    <property type="match status" value="1"/>
</dbReference>
<evidence type="ECO:0000256" key="6">
    <source>
        <dbReference type="SAM" id="MobiDB-lite"/>
    </source>
</evidence>
<evidence type="ECO:0000259" key="7">
    <source>
        <dbReference type="PROSITE" id="PS50157"/>
    </source>
</evidence>
<dbReference type="PROSITE" id="PS50157">
    <property type="entry name" value="ZINC_FINGER_C2H2_2"/>
    <property type="match status" value="6"/>
</dbReference>
<evidence type="ECO:0000256" key="2">
    <source>
        <dbReference type="ARBA" id="ARBA00022737"/>
    </source>
</evidence>
<dbReference type="GO" id="GO:0008270">
    <property type="term" value="F:zinc ion binding"/>
    <property type="evidence" value="ECO:0007669"/>
    <property type="project" value="UniProtKB-KW"/>
</dbReference>
<dbReference type="SUPFAM" id="SSF57667">
    <property type="entry name" value="beta-beta-alpha zinc fingers"/>
    <property type="match status" value="5"/>
</dbReference>
<reference evidence="8" key="1">
    <citation type="submission" date="2021-12" db="EMBL/GenBank/DDBJ databases">
        <authorList>
            <person name="King R."/>
        </authorList>
    </citation>
    <scope>NUCLEOTIDE SEQUENCE</scope>
</reference>
<feature type="compositionally biased region" description="Basic and acidic residues" evidence="6">
    <location>
        <begin position="434"/>
        <end position="446"/>
    </location>
</feature>
<evidence type="ECO:0000256" key="4">
    <source>
        <dbReference type="ARBA" id="ARBA00022833"/>
    </source>
</evidence>
<name>A0A9P0AW98_BRAAE</name>
<organism evidence="8 9">
    <name type="scientific">Brassicogethes aeneus</name>
    <name type="common">Rape pollen beetle</name>
    <name type="synonym">Meligethes aeneus</name>
    <dbReference type="NCBI Taxonomy" id="1431903"/>
    <lineage>
        <taxon>Eukaryota</taxon>
        <taxon>Metazoa</taxon>
        <taxon>Ecdysozoa</taxon>
        <taxon>Arthropoda</taxon>
        <taxon>Hexapoda</taxon>
        <taxon>Insecta</taxon>
        <taxon>Pterygota</taxon>
        <taxon>Neoptera</taxon>
        <taxon>Endopterygota</taxon>
        <taxon>Coleoptera</taxon>
        <taxon>Polyphaga</taxon>
        <taxon>Cucujiformia</taxon>
        <taxon>Nitidulidae</taxon>
        <taxon>Meligethinae</taxon>
        <taxon>Brassicogethes</taxon>
    </lineage>
</organism>
<sequence length="707" mass="83387">MSLKSHGKVREFKEKTKSQGKVRELSTHTHTFSQRYLNIPIHNFRSKVNDCDEESDNSGNGDKREDFTCNIKKEGGDFFNEDDKNNIRNEQNGEKDEDEAMFKTKIEVECHEVQYDDKSGKEKLFKCDLCPKKYKRYNCLFVHKKYIHEKDRLKKFKCNQCEYVTLRKSSLKVHLKIHDTNSYLKCHFCQYMTVQLRDLEAHIFRKHKLENKGDNKIKITSKIHQWTKCLYSTVRKSDYDYHILSCLKLKTDKLHKCPICHFTAIQKGNLKKHIKTHNKIKELKCLFCKYQCDLKCDLDNHIIFKHPNVLKKSNNNLITSKLYLCEKCNYKTTSAAYLKKHDCSFNGNLVQAKPRLLMVVSKPIVGKMDFSRLVRTCQKSTLKSLVQIPICISSLDEITKFCNRSKINDGDEESDNSGNGNEREDFICNIKEDFSKEGDKNGSRNEENEEKDEDEAMFETKIEVEDHEVQYDDTSGKEKLFKCDLCPKKYKRYNSLFVHKKYIHEKDGLKKFKCKICEYVTLRKSSLKLHLKIHDKKKYLKCHFCEYSAAELRNLNAHIFSKHKLENKGDNKIKITSKIYKCTKCLYSTVRKNDYDYHIFSCLKLKTDKLHKCPICHFTAIQKSNLKRHIKTHNTIKELKCLFCKFQCNLKCNLDNHIIFKHPNELKKSNKNLITSKLHSCENCNYKTTNTSSLKKHVKKCKFSLDN</sequence>
<dbReference type="Proteomes" id="UP001154078">
    <property type="component" value="Chromosome 11"/>
</dbReference>
<evidence type="ECO:0000256" key="1">
    <source>
        <dbReference type="ARBA" id="ARBA00022723"/>
    </source>
</evidence>
<feature type="domain" description="C2H2-type" evidence="7">
    <location>
        <begin position="481"/>
        <end position="509"/>
    </location>
</feature>
<protein>
    <recommendedName>
        <fullName evidence="7">C2H2-type domain-containing protein</fullName>
    </recommendedName>
</protein>
<gene>
    <name evidence="8" type="ORF">MELIAE_LOCUS2872</name>
</gene>
<dbReference type="PROSITE" id="PS00028">
    <property type="entry name" value="ZINC_FINGER_C2H2_1"/>
    <property type="match status" value="2"/>
</dbReference>
<keyword evidence="2" id="KW-0677">Repeat</keyword>
<dbReference type="InterPro" id="IPR013087">
    <property type="entry name" value="Znf_C2H2_type"/>
</dbReference>
<feature type="compositionally biased region" description="Acidic residues" evidence="6">
    <location>
        <begin position="447"/>
        <end position="456"/>
    </location>
</feature>
<feature type="domain" description="C2H2-type" evidence="7">
    <location>
        <begin position="611"/>
        <end position="638"/>
    </location>
</feature>
<dbReference type="InterPro" id="IPR050688">
    <property type="entry name" value="Zinc_finger/UBP_domain"/>
</dbReference>
<keyword evidence="4" id="KW-0862">Zinc</keyword>
<feature type="domain" description="C2H2-type" evidence="7">
    <location>
        <begin position="512"/>
        <end position="539"/>
    </location>
</feature>